<organism evidence="8">
    <name type="scientific">marine sediment metagenome</name>
    <dbReference type="NCBI Taxonomy" id="412755"/>
    <lineage>
        <taxon>unclassified sequences</taxon>
        <taxon>metagenomes</taxon>
        <taxon>ecological metagenomes</taxon>
    </lineage>
</organism>
<dbReference type="PANTHER" id="PTHR43750:SF3">
    <property type="entry name" value="UDP-GLUCOSE 6-DEHYDROGENASE TUAD"/>
    <property type="match status" value="1"/>
</dbReference>
<dbReference type="InterPro" id="IPR014027">
    <property type="entry name" value="UDP-Glc/GDP-Man_DH_C"/>
</dbReference>
<name>A0A0F9AXH3_9ZZZZ</name>
<dbReference type="SUPFAM" id="SSF48179">
    <property type="entry name" value="6-phosphogluconate dehydrogenase C-terminal domain-like"/>
    <property type="match status" value="1"/>
</dbReference>
<evidence type="ECO:0000256" key="1">
    <source>
        <dbReference type="ARBA" id="ARBA00004701"/>
    </source>
</evidence>
<dbReference type="Pfam" id="PF03720">
    <property type="entry name" value="UDPG_MGDP_dh_C"/>
    <property type="match status" value="1"/>
</dbReference>
<dbReference type="SUPFAM" id="SSF52413">
    <property type="entry name" value="UDP-glucose/GDP-mannose dehydrogenase C-terminal domain"/>
    <property type="match status" value="1"/>
</dbReference>
<dbReference type="PANTHER" id="PTHR43750">
    <property type="entry name" value="UDP-GLUCOSE 6-DEHYDROGENASE TUAD"/>
    <property type="match status" value="1"/>
</dbReference>
<evidence type="ECO:0000313" key="8">
    <source>
        <dbReference type="EMBL" id="KKL14150.1"/>
    </source>
</evidence>
<protein>
    <recommendedName>
        <fullName evidence="3">UDP-glucose 6-dehydrogenase</fullName>
        <ecNumber evidence="3">1.1.1.22</ecNumber>
    </recommendedName>
</protein>
<dbReference type="Gene3D" id="3.40.50.720">
    <property type="entry name" value="NAD(P)-binding Rossmann-like Domain"/>
    <property type="match status" value="2"/>
</dbReference>
<gene>
    <name evidence="8" type="ORF">LCGC14_2518650</name>
</gene>
<dbReference type="NCBIfam" id="TIGR03026">
    <property type="entry name" value="NDP-sugDHase"/>
    <property type="match status" value="1"/>
</dbReference>
<comment type="similarity">
    <text evidence="2">Belongs to the UDP-glucose/GDP-mannose dehydrogenase family.</text>
</comment>
<sequence>MKISVIGTGYVGLVAAACLAEGGNHVICVDNDEKKIDDLNNGIIPIYEPGLAEIVKSNEAAGRLTFTTDIKHGIDNSLLIFIGVGTPSADDGSADISAVLNVAAQIGELMDGYRIIITKSTVPVGTCKKVSDVIASKTEKPFDYVSNPEFLKEGNAMEDFMKPDRVVIGARNRQAAESVAGLYSAFMRQSDRIIFTDPASAEMTKYAANAMLALRISFMNDMARLCDRVGANVDSVRRVLGTDKRIGSAFLFPGLGYGGVCLPKDVRALVWMGQQHGLQLQIAEATHQVNDSQAEYFFQTILEYYGGDLSGKHFAVWGLAYKAGTDDVRMSPAVKVIRWLVDRGASVVAHDPEAMDKAAAELGEKIVCSNDMY</sequence>
<feature type="non-terminal residue" evidence="8">
    <location>
        <position position="373"/>
    </location>
</feature>
<keyword evidence="5" id="KW-0520">NAD</keyword>
<dbReference type="GO" id="GO:0051287">
    <property type="term" value="F:NAD binding"/>
    <property type="evidence" value="ECO:0007669"/>
    <property type="project" value="InterPro"/>
</dbReference>
<feature type="domain" description="UDP-glucose/GDP-mannose dehydrogenase C-terminal" evidence="7">
    <location>
        <begin position="315"/>
        <end position="372"/>
    </location>
</feature>
<comment type="pathway">
    <text evidence="1">Nucleotide-sugar biosynthesis; UDP-alpha-D-glucuronate biosynthesis; UDP-alpha-D-glucuronate from UDP-alpha-D-glucose: step 1/1.</text>
</comment>
<dbReference type="GO" id="GO:0006065">
    <property type="term" value="P:UDP-glucuronate biosynthetic process"/>
    <property type="evidence" value="ECO:0007669"/>
    <property type="project" value="UniProtKB-UniPathway"/>
</dbReference>
<dbReference type="InterPro" id="IPR008927">
    <property type="entry name" value="6-PGluconate_DH-like_C_sf"/>
</dbReference>
<evidence type="ECO:0000256" key="3">
    <source>
        <dbReference type="ARBA" id="ARBA00012954"/>
    </source>
</evidence>
<dbReference type="InterPro" id="IPR014026">
    <property type="entry name" value="UDP-Glc/GDP-Man_DH_dimer"/>
</dbReference>
<evidence type="ECO:0000256" key="6">
    <source>
        <dbReference type="ARBA" id="ARBA00047473"/>
    </source>
</evidence>
<dbReference type="GO" id="GO:0003979">
    <property type="term" value="F:UDP-glucose 6-dehydrogenase activity"/>
    <property type="evidence" value="ECO:0007669"/>
    <property type="project" value="UniProtKB-EC"/>
</dbReference>
<dbReference type="Gene3D" id="1.20.5.100">
    <property type="entry name" value="Cytochrome c1, transmembrane anchor, C-terminal"/>
    <property type="match status" value="1"/>
</dbReference>
<dbReference type="PIRSF" id="PIRSF000124">
    <property type="entry name" value="UDPglc_GDPman_dh"/>
    <property type="match status" value="1"/>
</dbReference>
<dbReference type="InterPro" id="IPR036220">
    <property type="entry name" value="UDP-Glc/GDP-Man_DH_C_sf"/>
</dbReference>
<dbReference type="Pfam" id="PF03721">
    <property type="entry name" value="UDPG_MGDP_dh_N"/>
    <property type="match status" value="1"/>
</dbReference>
<dbReference type="InterPro" id="IPR036291">
    <property type="entry name" value="NAD(P)-bd_dom_sf"/>
</dbReference>
<dbReference type="InterPro" id="IPR028357">
    <property type="entry name" value="UDPglc_DH_bac"/>
</dbReference>
<dbReference type="SMART" id="SM00984">
    <property type="entry name" value="UDPG_MGDP_dh_C"/>
    <property type="match status" value="1"/>
</dbReference>
<dbReference type="UniPathway" id="UPA00038">
    <property type="reaction ID" value="UER00491"/>
</dbReference>
<dbReference type="EC" id="1.1.1.22" evidence="3"/>
<dbReference type="InterPro" id="IPR001732">
    <property type="entry name" value="UDP-Glc/GDP-Man_DH_N"/>
</dbReference>
<dbReference type="InterPro" id="IPR017476">
    <property type="entry name" value="UDP-Glc/GDP-Man"/>
</dbReference>
<dbReference type="AlphaFoldDB" id="A0A0F9AXH3"/>
<evidence type="ECO:0000256" key="2">
    <source>
        <dbReference type="ARBA" id="ARBA00006601"/>
    </source>
</evidence>
<evidence type="ECO:0000256" key="4">
    <source>
        <dbReference type="ARBA" id="ARBA00023002"/>
    </source>
</evidence>
<dbReference type="EMBL" id="LAZR01040574">
    <property type="protein sequence ID" value="KKL14150.1"/>
    <property type="molecule type" value="Genomic_DNA"/>
</dbReference>
<dbReference type="SUPFAM" id="SSF51735">
    <property type="entry name" value="NAD(P)-binding Rossmann-fold domains"/>
    <property type="match status" value="1"/>
</dbReference>
<proteinExistence type="inferred from homology"/>
<keyword evidence="4" id="KW-0560">Oxidoreductase</keyword>
<accession>A0A0F9AXH3</accession>
<comment type="catalytic activity">
    <reaction evidence="6">
        <text>UDP-alpha-D-glucose + 2 NAD(+) + H2O = UDP-alpha-D-glucuronate + 2 NADH + 3 H(+)</text>
        <dbReference type="Rhea" id="RHEA:23596"/>
        <dbReference type="ChEBI" id="CHEBI:15377"/>
        <dbReference type="ChEBI" id="CHEBI:15378"/>
        <dbReference type="ChEBI" id="CHEBI:57540"/>
        <dbReference type="ChEBI" id="CHEBI:57945"/>
        <dbReference type="ChEBI" id="CHEBI:58052"/>
        <dbReference type="ChEBI" id="CHEBI:58885"/>
        <dbReference type="EC" id="1.1.1.22"/>
    </reaction>
</comment>
<dbReference type="Pfam" id="PF00984">
    <property type="entry name" value="UDPG_MGDP_dh"/>
    <property type="match status" value="1"/>
</dbReference>
<reference evidence="8" key="1">
    <citation type="journal article" date="2015" name="Nature">
        <title>Complex archaea that bridge the gap between prokaryotes and eukaryotes.</title>
        <authorList>
            <person name="Spang A."/>
            <person name="Saw J.H."/>
            <person name="Jorgensen S.L."/>
            <person name="Zaremba-Niedzwiedzka K."/>
            <person name="Martijn J."/>
            <person name="Lind A.E."/>
            <person name="van Eijk R."/>
            <person name="Schleper C."/>
            <person name="Guy L."/>
            <person name="Ettema T.J."/>
        </authorList>
    </citation>
    <scope>NUCLEOTIDE SEQUENCE</scope>
</reference>
<comment type="caution">
    <text evidence="8">The sequence shown here is derived from an EMBL/GenBank/DDBJ whole genome shotgun (WGS) entry which is preliminary data.</text>
</comment>
<dbReference type="GO" id="GO:0000271">
    <property type="term" value="P:polysaccharide biosynthetic process"/>
    <property type="evidence" value="ECO:0007669"/>
    <property type="project" value="InterPro"/>
</dbReference>
<dbReference type="PIRSF" id="PIRSF500134">
    <property type="entry name" value="UDPglc_DH_bac"/>
    <property type="match status" value="1"/>
</dbReference>
<dbReference type="PROSITE" id="PS51257">
    <property type="entry name" value="PROKAR_LIPOPROTEIN"/>
    <property type="match status" value="1"/>
</dbReference>
<evidence type="ECO:0000256" key="5">
    <source>
        <dbReference type="ARBA" id="ARBA00023027"/>
    </source>
</evidence>
<evidence type="ECO:0000259" key="7">
    <source>
        <dbReference type="SMART" id="SM00984"/>
    </source>
</evidence>